<dbReference type="Proteomes" id="UP000009047">
    <property type="component" value="Chromosome"/>
</dbReference>
<dbReference type="RefSeq" id="WP_013258207.1">
    <property type="nucleotide sequence ID" value="NC_014365.1"/>
</dbReference>
<dbReference type="Gene3D" id="3.40.47.10">
    <property type="match status" value="1"/>
</dbReference>
<dbReference type="InterPro" id="IPR016039">
    <property type="entry name" value="Thiolase-like"/>
</dbReference>
<comment type="function">
    <text evidence="10">Catalyzes the condensation reaction of fatty acid synthesis by the addition to an acyl acceptor of two carbons from malonyl-ACP. Catalyzes the first condensation reaction which initiates fatty acid synthesis and may therefore play a role in governing the total rate of fatty acid production. Possesses both acetoacetyl-ACP synthase and acetyl transacylase activities. Its substrate specificity determines the biosynthesis of branched-chain and/or straight-chain of fatty acids.</text>
</comment>
<keyword evidence="2 10" id="KW-0963">Cytoplasm</keyword>
<dbReference type="PANTHER" id="PTHR34069:SF2">
    <property type="entry name" value="BETA-KETOACYL-[ACYL-CARRIER-PROTEIN] SYNTHASE III"/>
    <property type="match status" value="1"/>
</dbReference>
<comment type="domain">
    <text evidence="10">The last Arg residue of the ACP-binding site is essential for the weak association between ACP/AcpP and FabH.</text>
</comment>
<dbReference type="PANTHER" id="PTHR34069">
    <property type="entry name" value="3-OXOACYL-[ACYL-CARRIER-PROTEIN] SYNTHASE 3"/>
    <property type="match status" value="1"/>
</dbReference>
<dbReference type="InterPro" id="IPR004655">
    <property type="entry name" value="FabH"/>
</dbReference>
<evidence type="ECO:0000256" key="2">
    <source>
        <dbReference type="ARBA" id="ARBA00022490"/>
    </source>
</evidence>
<dbReference type="EC" id="2.3.1.180" evidence="10"/>
<evidence type="ECO:0000256" key="7">
    <source>
        <dbReference type="ARBA" id="ARBA00023160"/>
    </source>
</evidence>
<keyword evidence="8 10" id="KW-0511">Multifunctional enzyme</keyword>
<dbReference type="CDD" id="cd00830">
    <property type="entry name" value="KAS_III"/>
    <property type="match status" value="1"/>
</dbReference>
<dbReference type="GO" id="GO:0044550">
    <property type="term" value="P:secondary metabolite biosynthetic process"/>
    <property type="evidence" value="ECO:0007669"/>
    <property type="project" value="TreeGrafter"/>
</dbReference>
<dbReference type="HOGENOM" id="CLU_039592_3_1_7"/>
<dbReference type="GO" id="GO:0033818">
    <property type="term" value="F:beta-ketoacyl-acyl-carrier-protein synthase III activity"/>
    <property type="evidence" value="ECO:0007669"/>
    <property type="project" value="UniProtKB-UniRule"/>
</dbReference>
<dbReference type="UniPathway" id="UPA00094"/>
<dbReference type="HAMAP" id="MF_01815">
    <property type="entry name" value="FabH"/>
    <property type="match status" value="1"/>
</dbReference>
<proteinExistence type="inferred from homology"/>
<dbReference type="Pfam" id="PF08545">
    <property type="entry name" value="ACP_syn_III"/>
    <property type="match status" value="1"/>
</dbReference>
<organism evidence="13 14">
    <name type="scientific">Desulfarculus baarsii (strain ATCC 33931 / DSM 2075 / LMG 7858 / VKM B-1802 / 2st14)</name>
    <dbReference type="NCBI Taxonomy" id="644282"/>
    <lineage>
        <taxon>Bacteria</taxon>
        <taxon>Pseudomonadati</taxon>
        <taxon>Thermodesulfobacteriota</taxon>
        <taxon>Desulfarculia</taxon>
        <taxon>Desulfarculales</taxon>
        <taxon>Desulfarculaceae</taxon>
        <taxon>Desulfarculus</taxon>
    </lineage>
</organism>
<dbReference type="GO" id="GO:0004315">
    <property type="term" value="F:3-oxoacyl-[acyl-carrier-protein] synthase activity"/>
    <property type="evidence" value="ECO:0007669"/>
    <property type="project" value="InterPro"/>
</dbReference>
<keyword evidence="5 10" id="KW-0276">Fatty acid metabolism</keyword>
<keyword evidence="14" id="KW-1185">Reference proteome</keyword>
<dbReference type="EMBL" id="CP002085">
    <property type="protein sequence ID" value="ADK84754.1"/>
    <property type="molecule type" value="Genomic_DNA"/>
</dbReference>
<comment type="subcellular location">
    <subcellularLocation>
        <location evidence="10">Cytoplasm</location>
    </subcellularLocation>
</comment>
<dbReference type="NCBIfam" id="NF006829">
    <property type="entry name" value="PRK09352.1"/>
    <property type="match status" value="1"/>
</dbReference>
<dbReference type="GO" id="GO:0006633">
    <property type="term" value="P:fatty acid biosynthetic process"/>
    <property type="evidence" value="ECO:0007669"/>
    <property type="project" value="UniProtKB-UniRule"/>
</dbReference>
<protein>
    <recommendedName>
        <fullName evidence="10">Beta-ketoacyl-[acyl-carrier-protein] synthase III</fullName>
        <shortName evidence="10">Beta-ketoacyl-ACP synthase III</shortName>
        <shortName evidence="10">KAS III</shortName>
        <ecNumber evidence="10">2.3.1.180</ecNumber>
    </recommendedName>
    <alternativeName>
        <fullName evidence="10">3-oxoacyl-[acyl-carrier-protein] synthase 3</fullName>
    </alternativeName>
    <alternativeName>
        <fullName evidence="10">3-oxoacyl-[acyl-carrier-protein] synthase III</fullName>
    </alternativeName>
</protein>
<evidence type="ECO:0000256" key="9">
    <source>
        <dbReference type="ARBA" id="ARBA00023315"/>
    </source>
</evidence>
<dbReference type="GO" id="GO:0005737">
    <property type="term" value="C:cytoplasm"/>
    <property type="evidence" value="ECO:0007669"/>
    <property type="project" value="UniProtKB-SubCell"/>
</dbReference>
<evidence type="ECO:0000259" key="11">
    <source>
        <dbReference type="Pfam" id="PF08541"/>
    </source>
</evidence>
<dbReference type="InterPro" id="IPR013747">
    <property type="entry name" value="ACP_syn_III_C"/>
</dbReference>
<keyword evidence="4 10" id="KW-0808">Transferase</keyword>
<feature type="active site" evidence="10">
    <location>
        <position position="285"/>
    </location>
</feature>
<evidence type="ECO:0000256" key="6">
    <source>
        <dbReference type="ARBA" id="ARBA00023098"/>
    </source>
</evidence>
<keyword evidence="7 10" id="KW-0275">Fatty acid biosynthesis</keyword>
<dbReference type="OrthoDB" id="9815506at2"/>
<dbReference type="Pfam" id="PF08541">
    <property type="entry name" value="ACP_syn_III_C"/>
    <property type="match status" value="1"/>
</dbReference>
<comment type="subunit">
    <text evidence="10">Homodimer.</text>
</comment>
<dbReference type="InterPro" id="IPR013751">
    <property type="entry name" value="ACP_syn_III_N"/>
</dbReference>
<feature type="active site" evidence="10">
    <location>
        <position position="255"/>
    </location>
</feature>
<evidence type="ECO:0000313" key="13">
    <source>
        <dbReference type="EMBL" id="ADK84754.1"/>
    </source>
</evidence>
<evidence type="ECO:0000256" key="3">
    <source>
        <dbReference type="ARBA" id="ARBA00022516"/>
    </source>
</evidence>
<evidence type="ECO:0000256" key="8">
    <source>
        <dbReference type="ARBA" id="ARBA00023268"/>
    </source>
</evidence>
<name>E1QGR1_DESB2</name>
<evidence type="ECO:0000256" key="5">
    <source>
        <dbReference type="ARBA" id="ARBA00022832"/>
    </source>
</evidence>
<dbReference type="SUPFAM" id="SSF53901">
    <property type="entry name" value="Thiolase-like"/>
    <property type="match status" value="1"/>
</dbReference>
<evidence type="ECO:0000313" key="14">
    <source>
        <dbReference type="Proteomes" id="UP000009047"/>
    </source>
</evidence>
<dbReference type="NCBIfam" id="TIGR00747">
    <property type="entry name" value="fabH"/>
    <property type="match status" value="1"/>
</dbReference>
<dbReference type="STRING" id="644282.Deba_1386"/>
<keyword evidence="9 10" id="KW-0012">Acyltransferase</keyword>
<comment type="similarity">
    <text evidence="1 10">Belongs to the thiolase-like superfamily. FabH family.</text>
</comment>
<gene>
    <name evidence="10" type="primary">fabH</name>
    <name evidence="13" type="ordered locus">Deba_1386</name>
</gene>
<keyword evidence="3 10" id="KW-0444">Lipid biosynthesis</keyword>
<sequence>MSGIRLIGSGYYLPEKILSNFDLEKSLDTTDEWIVKRTGIKERRIARADQATSDLALEASRMAMQKAGVGPDDLDMIIVATVTPDMCCPSAANFLQAKLRAMRAVSFDVTAACSGFCFVLDVARQYLLTGAAKTVLVVGAEVMSRVQDWTDRANCVLWGDGSGAVVLQAGDGAPRLVDTYVGADGFNGQDLQVPGGGSLTTPISHESVDAKKHTLRLFNAANSMRIAVQQFVHSVDVILGRNGLAYQDVAHFVPHQANIRMIQQVAKRMDVDMERFVITIHKYANISAASSAIALAEAIDQGRIKPGDVVCLLVFGGGLTWGSALFQF</sequence>
<feature type="domain" description="Beta-ketoacyl-[acyl-carrier-protein] synthase III N-terminal" evidence="12">
    <location>
        <begin position="107"/>
        <end position="185"/>
    </location>
</feature>
<feature type="region of interest" description="ACP-binding" evidence="10">
    <location>
        <begin position="256"/>
        <end position="260"/>
    </location>
</feature>
<evidence type="ECO:0000256" key="10">
    <source>
        <dbReference type="HAMAP-Rule" id="MF_01815"/>
    </source>
</evidence>
<evidence type="ECO:0000256" key="1">
    <source>
        <dbReference type="ARBA" id="ARBA00008642"/>
    </source>
</evidence>
<dbReference type="eggNOG" id="COG0332">
    <property type="taxonomic scope" value="Bacteria"/>
</dbReference>
<comment type="pathway">
    <text evidence="10">Lipid metabolism; fatty acid biosynthesis.</text>
</comment>
<comment type="catalytic activity">
    <reaction evidence="10">
        <text>malonyl-[ACP] + acetyl-CoA + H(+) = 3-oxobutanoyl-[ACP] + CO2 + CoA</text>
        <dbReference type="Rhea" id="RHEA:12080"/>
        <dbReference type="Rhea" id="RHEA-COMP:9623"/>
        <dbReference type="Rhea" id="RHEA-COMP:9625"/>
        <dbReference type="ChEBI" id="CHEBI:15378"/>
        <dbReference type="ChEBI" id="CHEBI:16526"/>
        <dbReference type="ChEBI" id="CHEBI:57287"/>
        <dbReference type="ChEBI" id="CHEBI:57288"/>
        <dbReference type="ChEBI" id="CHEBI:78449"/>
        <dbReference type="ChEBI" id="CHEBI:78450"/>
        <dbReference type="EC" id="2.3.1.180"/>
    </reaction>
</comment>
<dbReference type="KEGG" id="dbr:Deba_1386"/>
<evidence type="ECO:0000259" key="12">
    <source>
        <dbReference type="Pfam" id="PF08545"/>
    </source>
</evidence>
<dbReference type="AlphaFoldDB" id="E1QGR1"/>
<feature type="domain" description="Beta-ketoacyl-[acyl-carrier-protein] synthase III C-terminal" evidence="11">
    <location>
        <begin position="240"/>
        <end position="327"/>
    </location>
</feature>
<evidence type="ECO:0000256" key="4">
    <source>
        <dbReference type="ARBA" id="ARBA00022679"/>
    </source>
</evidence>
<accession>E1QGR1</accession>
<feature type="active site" evidence="10">
    <location>
        <position position="113"/>
    </location>
</feature>
<reference evidence="13 14" key="1">
    <citation type="journal article" date="2010" name="Stand. Genomic Sci.">
        <title>Complete genome sequence of Desulfarculus baarsii type strain (2st14).</title>
        <authorList>
            <person name="Sun H."/>
            <person name="Spring S."/>
            <person name="Lapidus A."/>
            <person name="Davenport K."/>
            <person name="Del Rio T.G."/>
            <person name="Tice H."/>
            <person name="Nolan M."/>
            <person name="Copeland A."/>
            <person name="Cheng J.F."/>
            <person name="Lucas S."/>
            <person name="Tapia R."/>
            <person name="Goodwin L."/>
            <person name="Pitluck S."/>
            <person name="Ivanova N."/>
            <person name="Pagani I."/>
            <person name="Mavromatis K."/>
            <person name="Ovchinnikova G."/>
            <person name="Pati A."/>
            <person name="Chen A."/>
            <person name="Palaniappan K."/>
            <person name="Hauser L."/>
            <person name="Chang Y.J."/>
            <person name="Jeffries C.D."/>
            <person name="Detter J.C."/>
            <person name="Han C."/>
            <person name="Rohde M."/>
            <person name="Brambilla E."/>
            <person name="Goker M."/>
            <person name="Woyke T."/>
            <person name="Bristow J."/>
            <person name="Eisen J.A."/>
            <person name="Markowitz V."/>
            <person name="Hugenholtz P."/>
            <person name="Kyrpides N.C."/>
            <person name="Klenk H.P."/>
            <person name="Land M."/>
        </authorList>
    </citation>
    <scope>NUCLEOTIDE SEQUENCE [LARGE SCALE GENOMIC DNA]</scope>
    <source>
        <strain evidence="14">ATCC 33931 / DSM 2075 / LMG 7858 / VKM B-1802 / 2st14</strain>
    </source>
</reference>
<keyword evidence="6 10" id="KW-0443">Lipid metabolism</keyword>